<evidence type="ECO:0000256" key="5">
    <source>
        <dbReference type="SAM" id="SignalP"/>
    </source>
</evidence>
<dbReference type="Proteomes" id="UP000019849">
    <property type="component" value="Unassembled WGS sequence"/>
</dbReference>
<reference evidence="7 9" key="1">
    <citation type="submission" date="2014-02" db="EMBL/GenBank/DDBJ databases">
        <title>Aquamicrobium defluvii Genome sequencing.</title>
        <authorList>
            <person name="Wang X."/>
        </authorList>
    </citation>
    <scope>NUCLEOTIDE SEQUENCE [LARGE SCALE GENOMIC DNA]</scope>
    <source>
        <strain evidence="7 9">W13Z1</strain>
    </source>
</reference>
<organism evidence="7 9">
    <name type="scientific">Aquamicrobium defluvii</name>
    <dbReference type="NCBI Taxonomy" id="69279"/>
    <lineage>
        <taxon>Bacteria</taxon>
        <taxon>Pseudomonadati</taxon>
        <taxon>Pseudomonadota</taxon>
        <taxon>Alphaproteobacteria</taxon>
        <taxon>Hyphomicrobiales</taxon>
        <taxon>Phyllobacteriaceae</taxon>
        <taxon>Aquamicrobium</taxon>
    </lineage>
</organism>
<reference evidence="8 10" key="2">
    <citation type="submission" date="2019-03" db="EMBL/GenBank/DDBJ databases">
        <title>Genomic Encyclopedia of Type Strains, Phase IV (KMG-IV): sequencing the most valuable type-strain genomes for metagenomic binning, comparative biology and taxonomic classification.</title>
        <authorList>
            <person name="Goeker M."/>
        </authorList>
    </citation>
    <scope>NUCLEOTIDE SEQUENCE [LARGE SCALE GENOMIC DNA]</scope>
    <source>
        <strain evidence="8 10">DSM 11603</strain>
    </source>
</reference>
<sequence>MFQSISRVAMHSALVLGLAFSAAFPAAADELASIRESGKLSAAMSGQYPPFSMIDEQNQLVGFDVDIANEIAKRLGVKGEVLTTAWDGIIPGLLAQKYDSIVGSMAITEERQKAVDFVGPYYRDGRGIFVLNDSTVKGLDDLKGKTLGVTLGETHEKWARETGGWTIRTYKGLPELVMELKAGRVDAVVVDYIALLAVIKETGDPIHMLDIPDIEGASVGIGIAIRKDNPELKAAMQKALDDMMADGTYETIATKWIGRDIR</sequence>
<dbReference type="EMBL" id="JENY01000031">
    <property type="protein sequence ID" value="EXL02398.1"/>
    <property type="molecule type" value="Genomic_DNA"/>
</dbReference>
<evidence type="ECO:0000313" key="7">
    <source>
        <dbReference type="EMBL" id="EXL02398.1"/>
    </source>
</evidence>
<accession>A0A011U960</accession>
<dbReference type="EMBL" id="SNZF01000025">
    <property type="protein sequence ID" value="TDR32895.1"/>
    <property type="molecule type" value="Genomic_DNA"/>
</dbReference>
<evidence type="ECO:0000256" key="1">
    <source>
        <dbReference type="ARBA" id="ARBA00004196"/>
    </source>
</evidence>
<feature type="chain" id="PRO_5044538222" evidence="5">
    <location>
        <begin position="29"/>
        <end position="262"/>
    </location>
</feature>
<dbReference type="Pfam" id="PF00497">
    <property type="entry name" value="SBP_bac_3"/>
    <property type="match status" value="1"/>
</dbReference>
<dbReference type="CDD" id="cd13713">
    <property type="entry name" value="PBP2_Cystine_like_1"/>
    <property type="match status" value="1"/>
</dbReference>
<dbReference type="OrthoDB" id="7248418at2"/>
<evidence type="ECO:0000256" key="3">
    <source>
        <dbReference type="ARBA" id="ARBA00022729"/>
    </source>
</evidence>
<dbReference type="STRING" id="69279.BG36_14965"/>
<dbReference type="Proteomes" id="UP000294958">
    <property type="component" value="Unassembled WGS sequence"/>
</dbReference>
<keyword evidence="10" id="KW-1185">Reference proteome</keyword>
<evidence type="ECO:0000313" key="9">
    <source>
        <dbReference type="Proteomes" id="UP000019849"/>
    </source>
</evidence>
<dbReference type="GO" id="GO:0030313">
    <property type="term" value="C:cell envelope"/>
    <property type="evidence" value="ECO:0007669"/>
    <property type="project" value="UniProtKB-SubCell"/>
</dbReference>
<evidence type="ECO:0000256" key="2">
    <source>
        <dbReference type="ARBA" id="ARBA00010333"/>
    </source>
</evidence>
<dbReference type="SUPFAM" id="SSF53850">
    <property type="entry name" value="Periplasmic binding protein-like II"/>
    <property type="match status" value="1"/>
</dbReference>
<gene>
    <name evidence="7" type="ORF">BG36_14965</name>
    <name evidence="8" type="ORF">DES43_12525</name>
</gene>
<dbReference type="PATRIC" id="fig|69279.3.peg.4052"/>
<dbReference type="InterPro" id="IPR018313">
    <property type="entry name" value="SBP_3_CS"/>
</dbReference>
<dbReference type="SMART" id="SM00062">
    <property type="entry name" value="PBPb"/>
    <property type="match status" value="1"/>
</dbReference>
<proteinExistence type="inferred from homology"/>
<evidence type="ECO:0000259" key="6">
    <source>
        <dbReference type="SMART" id="SM00062"/>
    </source>
</evidence>
<name>A0A011U960_9HYPH</name>
<protein>
    <submittedName>
        <fullName evidence="7 8">Amino acid ABC transporter substrate-binding protein</fullName>
    </submittedName>
</protein>
<dbReference type="HOGENOM" id="CLU_019602_18_2_5"/>
<comment type="similarity">
    <text evidence="2 4">Belongs to the bacterial solute-binding protein 3 family.</text>
</comment>
<dbReference type="PANTHER" id="PTHR35936">
    <property type="entry name" value="MEMBRANE-BOUND LYTIC MUREIN TRANSGLYCOSYLASE F"/>
    <property type="match status" value="1"/>
</dbReference>
<evidence type="ECO:0000313" key="8">
    <source>
        <dbReference type="EMBL" id="TDR32895.1"/>
    </source>
</evidence>
<feature type="signal peptide" evidence="5">
    <location>
        <begin position="1"/>
        <end position="28"/>
    </location>
</feature>
<comment type="caution">
    <text evidence="7">The sequence shown here is derived from an EMBL/GenBank/DDBJ whole genome shotgun (WGS) entry which is preliminary data.</text>
</comment>
<dbReference type="PANTHER" id="PTHR35936:SF19">
    <property type="entry name" value="AMINO-ACID-BINDING PROTEIN YXEM-RELATED"/>
    <property type="match status" value="1"/>
</dbReference>
<keyword evidence="3 5" id="KW-0732">Signal</keyword>
<dbReference type="Gene3D" id="3.40.190.10">
    <property type="entry name" value="Periplasmic binding protein-like II"/>
    <property type="match status" value="2"/>
</dbReference>
<dbReference type="AlphaFoldDB" id="A0A011U960"/>
<evidence type="ECO:0000256" key="4">
    <source>
        <dbReference type="RuleBase" id="RU003744"/>
    </source>
</evidence>
<dbReference type="PROSITE" id="PS01039">
    <property type="entry name" value="SBP_BACTERIAL_3"/>
    <property type="match status" value="1"/>
</dbReference>
<comment type="subcellular location">
    <subcellularLocation>
        <location evidence="1">Cell envelope</location>
    </subcellularLocation>
</comment>
<dbReference type="eggNOG" id="COG0834">
    <property type="taxonomic scope" value="Bacteria"/>
</dbReference>
<feature type="domain" description="Solute-binding protein family 3/N-terminal" evidence="6">
    <location>
        <begin position="39"/>
        <end position="260"/>
    </location>
</feature>
<dbReference type="InterPro" id="IPR001638">
    <property type="entry name" value="Solute-binding_3/MltF_N"/>
</dbReference>
<evidence type="ECO:0000313" key="10">
    <source>
        <dbReference type="Proteomes" id="UP000294958"/>
    </source>
</evidence>